<comment type="caution">
    <text evidence="1">The sequence shown here is derived from an EMBL/GenBank/DDBJ whole genome shotgun (WGS) entry which is preliminary data.</text>
</comment>
<organism evidence="1 2">
    <name type="scientific">Cichorium intybus</name>
    <name type="common">Chicory</name>
    <dbReference type="NCBI Taxonomy" id="13427"/>
    <lineage>
        <taxon>Eukaryota</taxon>
        <taxon>Viridiplantae</taxon>
        <taxon>Streptophyta</taxon>
        <taxon>Embryophyta</taxon>
        <taxon>Tracheophyta</taxon>
        <taxon>Spermatophyta</taxon>
        <taxon>Magnoliopsida</taxon>
        <taxon>eudicotyledons</taxon>
        <taxon>Gunneridae</taxon>
        <taxon>Pentapetalae</taxon>
        <taxon>asterids</taxon>
        <taxon>campanulids</taxon>
        <taxon>Asterales</taxon>
        <taxon>Asteraceae</taxon>
        <taxon>Cichorioideae</taxon>
        <taxon>Cichorieae</taxon>
        <taxon>Cichoriinae</taxon>
        <taxon>Cichorium</taxon>
    </lineage>
</organism>
<reference evidence="2" key="1">
    <citation type="journal article" date="2022" name="Mol. Ecol. Resour.">
        <title>The genomes of chicory, endive, great burdock and yacon provide insights into Asteraceae palaeo-polyploidization history and plant inulin production.</title>
        <authorList>
            <person name="Fan W."/>
            <person name="Wang S."/>
            <person name="Wang H."/>
            <person name="Wang A."/>
            <person name="Jiang F."/>
            <person name="Liu H."/>
            <person name="Zhao H."/>
            <person name="Xu D."/>
            <person name="Zhang Y."/>
        </authorList>
    </citation>
    <scope>NUCLEOTIDE SEQUENCE [LARGE SCALE GENOMIC DNA]</scope>
    <source>
        <strain evidence="2">cv. Punajuju</strain>
    </source>
</reference>
<sequence>MSVRLAGYPCSAEDSRAVPVLSYRSQASPVPSNDSQAIPVPPIGSRAIPRIIKPFNNSNTILHDLSSKERPGRRLDGMAGSFQHFSLSENPTSDPKSSMGDLSNPGPGFPQGEGTSNQEFLIEFGDSNILDIYHPYFDYLSNVLFDFELWYSLLDILPIEHLHDEPKIFPELNINSDDPVHASDFALDQTPCLLPDPFVDGLIEYNPFMDVHPTSSEFIPMNQEFMAGIQDENQLQRTHNINIELNPEFGVGFQYQDHLRLIQRNLEGFQNPEILVENQQLLPIEATNFDESMSIFGSKNQDHVQMIQNDNNTIGFEPSSSENIAGGSGRGINHWPQRQLTSLQTLIDRAEEFGNESIEATELSGDLIPNLKKEKEAIIEGSQSGLTDGTKKLIQAAHKFVFRKRKIQEKGETSSRTHTQQQSPPSNSGDLASFPPSYSYPQLTPYLGAPPPITESIPLPNPREGTSQPNDDKDWSVEDLFSLLSDSLV</sequence>
<proteinExistence type="predicted"/>
<name>A0ACB8Z0Q4_CICIN</name>
<evidence type="ECO:0000313" key="2">
    <source>
        <dbReference type="Proteomes" id="UP001055811"/>
    </source>
</evidence>
<reference evidence="1 2" key="2">
    <citation type="journal article" date="2022" name="Mol. Ecol. Resour.">
        <title>The genomes of chicory, endive, great burdock and yacon provide insights into Asteraceae paleo-polyploidization history and plant inulin production.</title>
        <authorList>
            <person name="Fan W."/>
            <person name="Wang S."/>
            <person name="Wang H."/>
            <person name="Wang A."/>
            <person name="Jiang F."/>
            <person name="Liu H."/>
            <person name="Zhao H."/>
            <person name="Xu D."/>
            <person name="Zhang Y."/>
        </authorList>
    </citation>
    <scope>NUCLEOTIDE SEQUENCE [LARGE SCALE GENOMIC DNA]</scope>
    <source>
        <strain evidence="2">cv. Punajuju</strain>
        <tissue evidence="1">Leaves</tissue>
    </source>
</reference>
<gene>
    <name evidence="1" type="ORF">L2E82_49531</name>
</gene>
<accession>A0ACB8Z0Q4</accession>
<dbReference type="Proteomes" id="UP001055811">
    <property type="component" value="Linkage Group LG09"/>
</dbReference>
<protein>
    <submittedName>
        <fullName evidence="1">Uncharacterized protein</fullName>
    </submittedName>
</protein>
<keyword evidence="2" id="KW-1185">Reference proteome</keyword>
<dbReference type="EMBL" id="CM042017">
    <property type="protein sequence ID" value="KAI3691266.1"/>
    <property type="molecule type" value="Genomic_DNA"/>
</dbReference>
<evidence type="ECO:0000313" key="1">
    <source>
        <dbReference type="EMBL" id="KAI3691266.1"/>
    </source>
</evidence>